<keyword evidence="4 5" id="KW-0408">Iron</keyword>
<dbReference type="GO" id="GO:0016121">
    <property type="term" value="P:carotene catabolic process"/>
    <property type="evidence" value="ECO:0007669"/>
    <property type="project" value="TreeGrafter"/>
</dbReference>
<dbReference type="Proteomes" id="UP001273166">
    <property type="component" value="Unassembled WGS sequence"/>
</dbReference>
<evidence type="ECO:0000256" key="1">
    <source>
        <dbReference type="ARBA" id="ARBA00006787"/>
    </source>
</evidence>
<keyword evidence="3" id="KW-0560">Oxidoreductase</keyword>
<dbReference type="PANTHER" id="PTHR10543">
    <property type="entry name" value="BETA-CAROTENE DIOXYGENASE"/>
    <property type="match status" value="1"/>
</dbReference>
<keyword evidence="7" id="KW-1185">Reference proteome</keyword>
<feature type="binding site" evidence="5">
    <location>
        <position position="292"/>
    </location>
    <ligand>
        <name>Fe cation</name>
        <dbReference type="ChEBI" id="CHEBI:24875"/>
        <note>catalytic</note>
    </ligand>
</feature>
<dbReference type="EMBL" id="JAUDZG010000003">
    <property type="protein sequence ID" value="KAK3307190.1"/>
    <property type="molecule type" value="Genomic_DNA"/>
</dbReference>
<feature type="binding site" evidence="5">
    <location>
        <position position="574"/>
    </location>
    <ligand>
        <name>Fe cation</name>
        <dbReference type="ChEBI" id="CHEBI:24875"/>
        <note>catalytic</note>
    </ligand>
</feature>
<comment type="similarity">
    <text evidence="1">Belongs to the carotenoid oxygenase family.</text>
</comment>
<gene>
    <name evidence="6" type="ORF">B0T15DRAFT_484379</name>
</gene>
<evidence type="ECO:0000313" key="7">
    <source>
        <dbReference type="Proteomes" id="UP001273166"/>
    </source>
</evidence>
<evidence type="ECO:0000256" key="2">
    <source>
        <dbReference type="ARBA" id="ARBA00022723"/>
    </source>
</evidence>
<accession>A0AAJ0M309</accession>
<reference evidence="6" key="1">
    <citation type="journal article" date="2023" name="Mol. Phylogenet. Evol.">
        <title>Genome-scale phylogeny and comparative genomics of the fungal order Sordariales.</title>
        <authorList>
            <person name="Hensen N."/>
            <person name="Bonometti L."/>
            <person name="Westerberg I."/>
            <person name="Brannstrom I.O."/>
            <person name="Guillou S."/>
            <person name="Cros-Aarteil S."/>
            <person name="Calhoun S."/>
            <person name="Haridas S."/>
            <person name="Kuo A."/>
            <person name="Mondo S."/>
            <person name="Pangilinan J."/>
            <person name="Riley R."/>
            <person name="LaButti K."/>
            <person name="Andreopoulos B."/>
            <person name="Lipzen A."/>
            <person name="Chen C."/>
            <person name="Yan M."/>
            <person name="Daum C."/>
            <person name="Ng V."/>
            <person name="Clum A."/>
            <person name="Steindorff A."/>
            <person name="Ohm R.A."/>
            <person name="Martin F."/>
            <person name="Silar P."/>
            <person name="Natvig D.O."/>
            <person name="Lalanne C."/>
            <person name="Gautier V."/>
            <person name="Ament-Velasquez S.L."/>
            <person name="Kruys A."/>
            <person name="Hutchinson M.I."/>
            <person name="Powell A.J."/>
            <person name="Barry K."/>
            <person name="Miller A.N."/>
            <person name="Grigoriev I.V."/>
            <person name="Debuchy R."/>
            <person name="Gladieux P."/>
            <person name="Hiltunen Thoren M."/>
            <person name="Johannesson H."/>
        </authorList>
    </citation>
    <scope>NUCLEOTIDE SEQUENCE</scope>
    <source>
        <strain evidence="6">CBS 333.67</strain>
    </source>
</reference>
<evidence type="ECO:0000256" key="5">
    <source>
        <dbReference type="PIRSR" id="PIRSR604294-1"/>
    </source>
</evidence>
<reference evidence="6" key="2">
    <citation type="submission" date="2023-06" db="EMBL/GenBank/DDBJ databases">
        <authorList>
            <consortium name="Lawrence Berkeley National Laboratory"/>
            <person name="Mondo S.J."/>
            <person name="Hensen N."/>
            <person name="Bonometti L."/>
            <person name="Westerberg I."/>
            <person name="Brannstrom I.O."/>
            <person name="Guillou S."/>
            <person name="Cros-Aarteil S."/>
            <person name="Calhoun S."/>
            <person name="Haridas S."/>
            <person name="Kuo A."/>
            <person name="Pangilinan J."/>
            <person name="Riley R."/>
            <person name="Labutti K."/>
            <person name="Andreopoulos B."/>
            <person name="Lipzen A."/>
            <person name="Chen C."/>
            <person name="Yanf M."/>
            <person name="Daum C."/>
            <person name="Ng V."/>
            <person name="Clum A."/>
            <person name="Steindorff A."/>
            <person name="Ohm R."/>
            <person name="Martin F."/>
            <person name="Silar P."/>
            <person name="Natvig D."/>
            <person name="Lalanne C."/>
            <person name="Gautier V."/>
            <person name="Ament-Velasquez S.L."/>
            <person name="Kruys A."/>
            <person name="Hutchinson M.I."/>
            <person name="Powell A.J."/>
            <person name="Barry K."/>
            <person name="Miller A.N."/>
            <person name="Grigoriev I.V."/>
            <person name="Debuchy R."/>
            <person name="Gladieux P."/>
            <person name="Thoren M.H."/>
            <person name="Johannesson H."/>
        </authorList>
    </citation>
    <scope>NUCLEOTIDE SEQUENCE</scope>
    <source>
        <strain evidence="6">CBS 333.67</strain>
    </source>
</reference>
<keyword evidence="2 5" id="KW-0479">Metal-binding</keyword>
<feature type="binding site" evidence="5">
    <location>
        <position position="360"/>
    </location>
    <ligand>
        <name>Fe cation</name>
        <dbReference type="ChEBI" id="CHEBI:24875"/>
        <note>catalytic</note>
    </ligand>
</feature>
<name>A0AAJ0M309_9PEZI</name>
<dbReference type="RefSeq" id="XP_062722970.1">
    <property type="nucleotide sequence ID" value="XM_062866223.1"/>
</dbReference>
<feature type="binding site" evidence="5">
    <location>
        <position position="243"/>
    </location>
    <ligand>
        <name>Fe cation</name>
        <dbReference type="ChEBI" id="CHEBI:24875"/>
        <note>catalytic</note>
    </ligand>
</feature>
<dbReference type="InterPro" id="IPR004294">
    <property type="entry name" value="Carotenoid_Oase"/>
</dbReference>
<protein>
    <submittedName>
        <fullName evidence="6">Carotenoid oxygenase</fullName>
    </submittedName>
</protein>
<dbReference type="GO" id="GO:0046872">
    <property type="term" value="F:metal ion binding"/>
    <property type="evidence" value="ECO:0007669"/>
    <property type="project" value="UniProtKB-KW"/>
</dbReference>
<dbReference type="GeneID" id="87885052"/>
<evidence type="ECO:0000256" key="4">
    <source>
        <dbReference type="ARBA" id="ARBA00023004"/>
    </source>
</evidence>
<dbReference type="PANTHER" id="PTHR10543:SF24">
    <property type="entry name" value="CAROTENOID ISOMEROOXYGENASE"/>
    <property type="match status" value="1"/>
</dbReference>
<sequence>MELHSAIYASTTRRTAEDEEVDVADVLKNLTAERYREWPNDAGFEGLTEHRGPIELSVQGHIPIWTTGVLYRTGPGARTVNDTGPDTFDISHWFDGLAHTHKFEIFEDKGKVRVQYSSRRQSDQIVKDIQAWGRFPAISFGQRSDPCMGLFSKFMSIFYRKERLDNIAVTVQAEVPALQGLAKVRDTSASDVGQGHRAGPGPVFLGTDTAWLSEIDPETMQPYEPVHPKLLHPALKGSVGVAHAVVDPETNDYFSVNMDVGLSATYRIFHVSASTRQTTILATIQEKPAYIHSFFLTRGYVVLCIPVSQYDGLRATWEGSLLGGLHEFNENEPCKWFVVDRHQGRGLVGVFHSPAAFFFHSVNAFEEENGDIICELIRYQTTDILFGMYYDVLLNRNGEAKEFWANRQTAARRQLHLARYRLHSKEFRSQENYTRGSVPLAELELELPGPHAGEMPTINPAYMCRKHRYVYCLLSRGLSTLFDSIAKINTDNRQVVSWSGGVGHSPGEAIFIARPPKGDGSRPEEAMTEEDDGVLLSVVLDGHQRSSYLVCLDAKTMTELGRAECGFAVGFGFHGQHLRSDRKRKSV</sequence>
<organism evidence="6 7">
    <name type="scientific">Chaetomium strumarium</name>
    <dbReference type="NCBI Taxonomy" id="1170767"/>
    <lineage>
        <taxon>Eukaryota</taxon>
        <taxon>Fungi</taxon>
        <taxon>Dikarya</taxon>
        <taxon>Ascomycota</taxon>
        <taxon>Pezizomycotina</taxon>
        <taxon>Sordariomycetes</taxon>
        <taxon>Sordariomycetidae</taxon>
        <taxon>Sordariales</taxon>
        <taxon>Chaetomiaceae</taxon>
        <taxon>Chaetomium</taxon>
    </lineage>
</organism>
<comment type="cofactor">
    <cofactor evidence="5">
        <name>Fe(2+)</name>
        <dbReference type="ChEBI" id="CHEBI:29033"/>
    </cofactor>
    <text evidence="5">Binds 1 Fe(2+) ion per subunit.</text>
</comment>
<evidence type="ECO:0000256" key="3">
    <source>
        <dbReference type="ARBA" id="ARBA00023002"/>
    </source>
</evidence>
<dbReference type="Pfam" id="PF03055">
    <property type="entry name" value="RPE65"/>
    <property type="match status" value="1"/>
</dbReference>
<comment type="caution">
    <text evidence="6">The sequence shown here is derived from an EMBL/GenBank/DDBJ whole genome shotgun (WGS) entry which is preliminary data.</text>
</comment>
<dbReference type="AlphaFoldDB" id="A0AAJ0M309"/>
<dbReference type="GO" id="GO:0010436">
    <property type="term" value="F:carotenoid dioxygenase activity"/>
    <property type="evidence" value="ECO:0007669"/>
    <property type="project" value="TreeGrafter"/>
</dbReference>
<evidence type="ECO:0000313" key="6">
    <source>
        <dbReference type="EMBL" id="KAK3307190.1"/>
    </source>
</evidence>
<proteinExistence type="inferred from homology"/>